<dbReference type="EMBL" id="CP015057">
    <property type="protein sequence ID" value="QGN16364.1"/>
    <property type="molecule type" value="Genomic_DNA"/>
</dbReference>
<organism evidence="9 10">
    <name type="scientific">Kluyveromyces marxianus</name>
    <name type="common">Yeast</name>
    <name type="synonym">Candida kefyr</name>
    <dbReference type="NCBI Taxonomy" id="4911"/>
    <lineage>
        <taxon>Eukaryota</taxon>
        <taxon>Fungi</taxon>
        <taxon>Dikarya</taxon>
        <taxon>Ascomycota</taxon>
        <taxon>Saccharomycotina</taxon>
        <taxon>Saccharomycetes</taxon>
        <taxon>Saccharomycetales</taxon>
        <taxon>Saccharomycetaceae</taxon>
        <taxon>Kluyveromyces</taxon>
    </lineage>
</organism>
<protein>
    <recommendedName>
        <fullName evidence="5">Eukaryotic translation initiation factor 3 subunit G</fullName>
        <shortName evidence="5">eIF3g</shortName>
    </recommendedName>
    <alternativeName>
        <fullName evidence="5">Eukaryotic translation initiation factor 3 RNA-binding subunit</fullName>
        <shortName evidence="5">eIF-3 RNA-binding subunit</shortName>
    </alternativeName>
    <alternativeName>
        <fullName evidence="5">Translation initiation factor eIF3 p33 subunit homolog</fullName>
        <shortName evidence="5">eIF3 p33 homolog</shortName>
    </alternativeName>
</protein>
<accession>A0ABX6EZQ2</accession>
<evidence type="ECO:0000256" key="3">
    <source>
        <dbReference type="ARBA" id="ARBA00022884"/>
    </source>
</evidence>
<evidence type="ECO:0000256" key="5">
    <source>
        <dbReference type="HAMAP-Rule" id="MF_03006"/>
    </source>
</evidence>
<dbReference type="Proteomes" id="UP000422736">
    <property type="component" value="Chromosome 4"/>
</dbReference>
<dbReference type="PIRSF" id="PIRSF037949">
    <property type="entry name" value="Transl_init_eIF-3_RNA-bind"/>
    <property type="match status" value="1"/>
</dbReference>
<evidence type="ECO:0000313" key="10">
    <source>
        <dbReference type="Proteomes" id="UP000422736"/>
    </source>
</evidence>
<dbReference type="InterPro" id="IPR035979">
    <property type="entry name" value="RBD_domain_sf"/>
</dbReference>
<dbReference type="Pfam" id="PF00076">
    <property type="entry name" value="RRM_1"/>
    <property type="match status" value="1"/>
</dbReference>
<dbReference type="InterPro" id="IPR012677">
    <property type="entry name" value="Nucleotide-bd_a/b_plait_sf"/>
</dbReference>
<keyword evidence="1 5" id="KW-0963">Cytoplasm</keyword>
<dbReference type="CDD" id="cd12408">
    <property type="entry name" value="RRM_eIF3G_like"/>
    <property type="match status" value="1"/>
</dbReference>
<dbReference type="GO" id="GO:0003743">
    <property type="term" value="F:translation initiation factor activity"/>
    <property type="evidence" value="ECO:0007669"/>
    <property type="project" value="UniProtKB-KW"/>
</dbReference>
<comment type="similarity">
    <text evidence="5">Belongs to the eIF-3 subunit G family.</text>
</comment>
<feature type="domain" description="RRM" evidence="8">
    <location>
        <begin position="184"/>
        <end position="263"/>
    </location>
</feature>
<evidence type="ECO:0000256" key="7">
    <source>
        <dbReference type="SAM" id="MobiDB-lite"/>
    </source>
</evidence>
<keyword evidence="3 6" id="KW-0694">RNA-binding</keyword>
<proteinExistence type="inferred from homology"/>
<evidence type="ECO:0000313" key="9">
    <source>
        <dbReference type="EMBL" id="QGN16364.1"/>
    </source>
</evidence>
<evidence type="ECO:0000256" key="2">
    <source>
        <dbReference type="ARBA" id="ARBA00022540"/>
    </source>
</evidence>
<dbReference type="PANTHER" id="PTHR10352">
    <property type="entry name" value="EUKARYOTIC TRANSLATION INITIATION FACTOR 3 SUBUNIT G"/>
    <property type="match status" value="1"/>
</dbReference>
<comment type="subcellular location">
    <subcellularLocation>
        <location evidence="5">Cytoplasm</location>
    </subcellularLocation>
</comment>
<dbReference type="InterPro" id="IPR034240">
    <property type="entry name" value="eIF3G_RRM"/>
</dbReference>
<reference evidence="9 10" key="1">
    <citation type="submission" date="2016-03" db="EMBL/GenBank/DDBJ databases">
        <title>How can Kluyveromyces marxianus grow so fast - potential evolutionary course in Saccharomyces Complex revealed by comparative genomics.</title>
        <authorList>
            <person name="Mo W."/>
            <person name="Lu W."/>
            <person name="Yang X."/>
            <person name="Qi J."/>
            <person name="Lv H."/>
        </authorList>
    </citation>
    <scope>NUCLEOTIDE SEQUENCE [LARGE SCALE GENOMIC DNA]</scope>
    <source>
        <strain evidence="9 10">FIM1</strain>
    </source>
</reference>
<evidence type="ECO:0000256" key="4">
    <source>
        <dbReference type="ARBA" id="ARBA00022917"/>
    </source>
</evidence>
<dbReference type="InterPro" id="IPR017334">
    <property type="entry name" value="eIF3_g"/>
</dbReference>
<dbReference type="HAMAP" id="MF_03006">
    <property type="entry name" value="eIF3g"/>
    <property type="match status" value="1"/>
</dbReference>
<reference evidence="9 10" key="2">
    <citation type="submission" date="2019-11" db="EMBL/GenBank/DDBJ databases">
        <authorList>
            <person name="Lu H."/>
        </authorList>
    </citation>
    <scope>NUCLEOTIDE SEQUENCE [LARGE SCALE GENOMIC DNA]</scope>
    <source>
        <strain evidence="9 10">FIM1</strain>
    </source>
</reference>
<evidence type="ECO:0000259" key="8">
    <source>
        <dbReference type="PROSITE" id="PS50102"/>
    </source>
</evidence>
<dbReference type="CDD" id="cd12933">
    <property type="entry name" value="eIF3G"/>
    <property type="match status" value="1"/>
</dbReference>
<name>A0ABX6EZQ2_KLUMA</name>
<dbReference type="InterPro" id="IPR000504">
    <property type="entry name" value="RRM_dom"/>
</dbReference>
<keyword evidence="4 5" id="KW-0648">Protein biosynthesis</keyword>
<keyword evidence="2 5" id="KW-0396">Initiation factor</keyword>
<dbReference type="SUPFAM" id="SSF54928">
    <property type="entry name" value="RNA-binding domain, RBD"/>
    <property type="match status" value="1"/>
</dbReference>
<dbReference type="PROSITE" id="PS50102">
    <property type="entry name" value="RRM"/>
    <property type="match status" value="1"/>
</dbReference>
<dbReference type="Pfam" id="PF12353">
    <property type="entry name" value="eIF3g"/>
    <property type="match status" value="1"/>
</dbReference>
<evidence type="ECO:0000256" key="1">
    <source>
        <dbReference type="ARBA" id="ARBA00022490"/>
    </source>
</evidence>
<dbReference type="Gene3D" id="3.30.70.330">
    <property type="match status" value="1"/>
</dbReference>
<feature type="compositionally biased region" description="Basic and acidic residues" evidence="7">
    <location>
        <begin position="88"/>
        <end position="99"/>
    </location>
</feature>
<comment type="subunit">
    <text evidence="5">Component of the eukaryotic translation initiation factor 3 (eIF-3) complex.</text>
</comment>
<dbReference type="SMART" id="SM00360">
    <property type="entry name" value="RRM"/>
    <property type="match status" value="1"/>
</dbReference>
<comment type="function">
    <text evidence="5">RNA-binding component of the eukaryotic translation initiation factor 3 (eIF-3) complex, which is involved in protein synthesis of a specialized repertoire of mRNAs and, together with other initiation factors, stimulates binding of mRNA and methionyl-tRNAi to the 40S ribosome. The eIF-3 complex specifically targets and initiates translation of a subset of mRNAs involved in cell proliferation. This subunit can bind 18S rRNA.</text>
</comment>
<dbReference type="InterPro" id="IPR024675">
    <property type="entry name" value="eIF3g_N"/>
</dbReference>
<gene>
    <name evidence="5 9" type="primary">TIF35</name>
    <name evidence="9" type="ORF">FIM1_3070</name>
</gene>
<feature type="region of interest" description="Disordered" evidence="7">
    <location>
        <begin position="57"/>
        <end position="99"/>
    </location>
</feature>
<keyword evidence="10" id="KW-1185">Reference proteome</keyword>
<sequence>MSAIPEPKIIQNDDGSKTVISFKIQDGKKYKVTQKVKEITVTEKVNKNIAMRRNWKKYGADKGSAPGPDISTTQLGEELDLELSPNWKENEEEKAKEKAANSTQKVITCRICGGAHFTMHCPYKDTLGKKPTTAAGLDPAIGGGDMSVGGGSGPGKYVPPSLRAGARDPSSNAYLDQRERDDAKTIRLTQVNELADEEVLKRELLFPFGEISRVFVVKNPETGRSRGVAYVTFQTEEIAAQALKLLDGRGFMNFMLHAEWSKPKPKKEAP</sequence>
<evidence type="ECO:0000256" key="6">
    <source>
        <dbReference type="PROSITE-ProRule" id="PRU00176"/>
    </source>
</evidence>